<dbReference type="EMBL" id="CM032188">
    <property type="protein sequence ID" value="KAG7088301.1"/>
    <property type="molecule type" value="Genomic_DNA"/>
</dbReference>
<proteinExistence type="predicted"/>
<feature type="transmembrane region" description="Helical" evidence="2">
    <location>
        <begin position="58"/>
        <end position="75"/>
    </location>
</feature>
<feature type="compositionally biased region" description="Polar residues" evidence="1">
    <location>
        <begin position="20"/>
        <end position="35"/>
    </location>
</feature>
<evidence type="ECO:0000313" key="3">
    <source>
        <dbReference type="EMBL" id="KAG7088301.1"/>
    </source>
</evidence>
<organism evidence="3 4">
    <name type="scientific">Marasmius oreades</name>
    <name type="common">fairy-ring Marasmius</name>
    <dbReference type="NCBI Taxonomy" id="181124"/>
    <lineage>
        <taxon>Eukaryota</taxon>
        <taxon>Fungi</taxon>
        <taxon>Dikarya</taxon>
        <taxon>Basidiomycota</taxon>
        <taxon>Agaricomycotina</taxon>
        <taxon>Agaricomycetes</taxon>
        <taxon>Agaricomycetidae</taxon>
        <taxon>Agaricales</taxon>
        <taxon>Marasmiineae</taxon>
        <taxon>Marasmiaceae</taxon>
        <taxon>Marasmius</taxon>
    </lineage>
</organism>
<feature type="region of interest" description="Disordered" evidence="1">
    <location>
        <begin position="20"/>
        <end position="45"/>
    </location>
</feature>
<keyword evidence="2" id="KW-0472">Membrane</keyword>
<keyword evidence="4" id="KW-1185">Reference proteome</keyword>
<evidence type="ECO:0000313" key="4">
    <source>
        <dbReference type="Proteomes" id="UP001049176"/>
    </source>
</evidence>
<keyword evidence="2" id="KW-1133">Transmembrane helix</keyword>
<sequence>MFRRNLGRLLSRQSLSHAPKQNRNFSATVSQLNTNRVDRDDPETKDFRPSWVYQTSRLVSYLLIPGTALYFILIYDHGDHEHVFQPIRRWVARQKASFFTLSPEEEKLMKSPQSASKSSS</sequence>
<comment type="caution">
    <text evidence="3">The sequence shown here is derived from an EMBL/GenBank/DDBJ whole genome shotgun (WGS) entry which is preliminary data.</text>
</comment>
<dbReference type="KEGG" id="more:E1B28_012311"/>
<gene>
    <name evidence="3" type="ORF">E1B28_012311</name>
</gene>
<protein>
    <submittedName>
        <fullName evidence="3">Uncharacterized protein</fullName>
    </submittedName>
</protein>
<dbReference type="AlphaFoldDB" id="A0A9P7RR77"/>
<accession>A0A9P7RR77</accession>
<feature type="compositionally biased region" description="Basic and acidic residues" evidence="1">
    <location>
        <begin position="36"/>
        <end position="45"/>
    </location>
</feature>
<dbReference type="RefSeq" id="XP_043004772.1">
    <property type="nucleotide sequence ID" value="XM_043157405.1"/>
</dbReference>
<evidence type="ECO:0000256" key="1">
    <source>
        <dbReference type="SAM" id="MobiDB-lite"/>
    </source>
</evidence>
<dbReference type="Proteomes" id="UP001049176">
    <property type="component" value="Chromosome 8"/>
</dbReference>
<evidence type="ECO:0000256" key="2">
    <source>
        <dbReference type="SAM" id="Phobius"/>
    </source>
</evidence>
<reference evidence="3" key="1">
    <citation type="journal article" date="2021" name="Genome Biol. Evol.">
        <title>The assembled and annotated genome of the fairy-ring fungus Marasmius oreades.</title>
        <authorList>
            <person name="Hiltunen M."/>
            <person name="Ament-Velasquez S.L."/>
            <person name="Johannesson H."/>
        </authorList>
    </citation>
    <scope>NUCLEOTIDE SEQUENCE</scope>
    <source>
        <strain evidence="3">03SP1</strain>
    </source>
</reference>
<dbReference type="OrthoDB" id="192748at2759"/>
<name>A0A9P7RR77_9AGAR</name>
<keyword evidence="2" id="KW-0812">Transmembrane</keyword>
<dbReference type="GeneID" id="66081386"/>